<feature type="region of interest" description="Disordered" evidence="1">
    <location>
        <begin position="33"/>
        <end position="230"/>
    </location>
</feature>
<dbReference type="Proteomes" id="UP000244488">
    <property type="component" value="Unassembled WGS sequence"/>
</dbReference>
<protein>
    <submittedName>
        <fullName evidence="2">Uncharacterized protein</fullName>
    </submittedName>
</protein>
<accession>A0A2T6IXW3</accession>
<feature type="compositionally biased region" description="Basic residues" evidence="1">
    <location>
        <begin position="208"/>
        <end position="218"/>
    </location>
</feature>
<name>A0A2T6IXW3_TOXGO</name>
<gene>
    <name evidence="2" type="ORF">TGBR9_381540</name>
</gene>
<feature type="compositionally biased region" description="Basic and acidic residues" evidence="1">
    <location>
        <begin position="189"/>
        <end position="207"/>
    </location>
</feature>
<feature type="compositionally biased region" description="Basic and acidic residues" evidence="1">
    <location>
        <begin position="124"/>
        <end position="141"/>
    </location>
</feature>
<reference evidence="2 3" key="1">
    <citation type="journal article" date="2016" name="Nat. Commun.">
        <title>Local admixture of amplified and diversified secreted pathogenesis determinants shapes mosaic Toxoplasma gondii genomes.</title>
        <authorList>
            <person name="Lorenzi H."/>
            <person name="Khan A."/>
            <person name="Behnke M.S."/>
            <person name="Namasivayam S."/>
            <person name="Swapna L.S."/>
            <person name="Hadjithomas M."/>
            <person name="Karamycheva S."/>
            <person name="Pinney D."/>
            <person name="Brunk B.P."/>
            <person name="Ajioka J.W."/>
            <person name="Ajzenberg D."/>
            <person name="Boothroyd J.C."/>
            <person name="Boyle J.P."/>
            <person name="Darde M.L."/>
            <person name="Diaz-Miranda M.A."/>
            <person name="Dubey J.P."/>
            <person name="Fritz H.M."/>
            <person name="Gennari S.M."/>
            <person name="Gregory B.D."/>
            <person name="Kim K."/>
            <person name="Saeij J.P."/>
            <person name="Su C."/>
            <person name="White M.W."/>
            <person name="Zhu X.Q."/>
            <person name="Howe D.K."/>
            <person name="Rosenthal B.M."/>
            <person name="Grigg M.E."/>
            <person name="Parkinson J."/>
            <person name="Liu L."/>
            <person name="Kissinger J.C."/>
            <person name="Roos D.S."/>
            <person name="Sibley L.D."/>
        </authorList>
    </citation>
    <scope>NUCLEOTIDE SEQUENCE [LARGE SCALE GENOMIC DNA]</scope>
    <source>
        <strain evidence="2 3">TgCATBr9</strain>
    </source>
</reference>
<proteinExistence type="predicted"/>
<feature type="compositionally biased region" description="Basic and acidic residues" evidence="1">
    <location>
        <begin position="43"/>
        <end position="55"/>
    </location>
</feature>
<feature type="compositionally biased region" description="Low complexity" evidence="1">
    <location>
        <begin position="89"/>
        <end position="98"/>
    </location>
</feature>
<comment type="caution">
    <text evidence="2">The sequence shown here is derived from an EMBL/GenBank/DDBJ whole genome shotgun (WGS) entry which is preliminary data.</text>
</comment>
<evidence type="ECO:0000256" key="1">
    <source>
        <dbReference type="SAM" id="MobiDB-lite"/>
    </source>
</evidence>
<dbReference type="VEuPathDB" id="ToxoDB:TGBR9_381540"/>
<evidence type="ECO:0000313" key="3">
    <source>
        <dbReference type="Proteomes" id="UP000244488"/>
    </source>
</evidence>
<feature type="compositionally biased region" description="Basic residues" evidence="1">
    <location>
        <begin position="142"/>
        <end position="176"/>
    </location>
</feature>
<organism evidence="2 3">
    <name type="scientific">Toxoplasma gondii TgCATBr9</name>
    <dbReference type="NCBI Taxonomy" id="943120"/>
    <lineage>
        <taxon>Eukaryota</taxon>
        <taxon>Sar</taxon>
        <taxon>Alveolata</taxon>
        <taxon>Apicomplexa</taxon>
        <taxon>Conoidasida</taxon>
        <taxon>Coccidia</taxon>
        <taxon>Eucoccidiorida</taxon>
        <taxon>Eimeriorina</taxon>
        <taxon>Sarcocystidae</taxon>
        <taxon>Toxoplasma</taxon>
    </lineage>
</organism>
<dbReference type="AlphaFoldDB" id="A0A2T6IXW3"/>
<dbReference type="EMBL" id="AFHV02001005">
    <property type="protein sequence ID" value="PUA90175.1"/>
    <property type="molecule type" value="Genomic_DNA"/>
</dbReference>
<sequence length="230" mass="27124">MCMKLCHRRNTGARISLDPTGERFEMEEREVQRLAQGPRRQQTSRDCRSAKEWRRGVPPWRLRGRSNGDTDRSVSWGERAGTRDTTEENSSLLSSFQRSLRRNNTRHSCALLEQREEETETAEAETRGRRARGDGEREKRKVGSGKSERRRLLRCWKAQRRRTGRGHLQRNRGRKEKKSERTKTTRATEATRKEIKERERTRKEGWRTKRRRPPKRKNCQAGEAVTPAVC</sequence>
<evidence type="ECO:0000313" key="2">
    <source>
        <dbReference type="EMBL" id="PUA90175.1"/>
    </source>
</evidence>